<proteinExistence type="predicted"/>
<evidence type="ECO:0000313" key="2">
    <source>
        <dbReference type="EMBL" id="OGY58576.1"/>
    </source>
</evidence>
<accession>A0A1G1Z3I2</accession>
<protein>
    <submittedName>
        <fullName evidence="2">Uncharacterized protein</fullName>
    </submittedName>
</protein>
<dbReference type="EMBL" id="MHIX01000040">
    <property type="protein sequence ID" value="OGY58576.1"/>
    <property type="molecule type" value="Genomic_DNA"/>
</dbReference>
<name>A0A1G1Z3I2_9BACT</name>
<organism evidence="2 3">
    <name type="scientific">Candidatus Colwellbacteria bacterium RIFCSPHIGHO2_12_FULL_44_17</name>
    <dbReference type="NCBI Taxonomy" id="1797689"/>
    <lineage>
        <taxon>Bacteria</taxon>
        <taxon>Candidatus Colwelliibacteriota</taxon>
    </lineage>
</organism>
<evidence type="ECO:0000256" key="1">
    <source>
        <dbReference type="SAM" id="MobiDB-lite"/>
    </source>
</evidence>
<feature type="region of interest" description="Disordered" evidence="1">
    <location>
        <begin position="199"/>
        <end position="243"/>
    </location>
</feature>
<dbReference type="AlphaFoldDB" id="A0A1G1Z3I2"/>
<gene>
    <name evidence="2" type="ORF">A3F24_02670</name>
</gene>
<comment type="caution">
    <text evidence="2">The sequence shown here is derived from an EMBL/GenBank/DDBJ whole genome shotgun (WGS) entry which is preliminary data.</text>
</comment>
<reference evidence="2 3" key="1">
    <citation type="journal article" date="2016" name="Nat. Commun.">
        <title>Thousands of microbial genomes shed light on interconnected biogeochemical processes in an aquifer system.</title>
        <authorList>
            <person name="Anantharaman K."/>
            <person name="Brown C.T."/>
            <person name="Hug L.A."/>
            <person name="Sharon I."/>
            <person name="Castelle C.J."/>
            <person name="Probst A.J."/>
            <person name="Thomas B.C."/>
            <person name="Singh A."/>
            <person name="Wilkins M.J."/>
            <person name="Karaoz U."/>
            <person name="Brodie E.L."/>
            <person name="Williams K.H."/>
            <person name="Hubbard S.S."/>
            <person name="Banfield J.F."/>
        </authorList>
    </citation>
    <scope>NUCLEOTIDE SEQUENCE [LARGE SCALE GENOMIC DNA]</scope>
</reference>
<dbReference type="STRING" id="1797689.A3F24_02670"/>
<sequence length="243" mass="27435">MLNIPRQKVLERWDELPLSIREALFSEEYDDALERIGEGNSLNEEQAEFLYTDVGDVLRGFLKPTELPKMLEEDLHIPPDIATLISEEVRIKIFDPLGSELTNVYKPFSSTSSSFSSKATPFILHKHEEVVPMEGAHPSAEFERPVFYKEHTFQGTQPSFEEPSVTARLEIGGTPIISEKEEPKSVETPREQERVVHYSELRTPLNPFGGQQSSKNVLDLSKKKDKTSEDGGPHLEGNVVDLS</sequence>
<dbReference type="Proteomes" id="UP000178515">
    <property type="component" value="Unassembled WGS sequence"/>
</dbReference>
<evidence type="ECO:0000313" key="3">
    <source>
        <dbReference type="Proteomes" id="UP000178515"/>
    </source>
</evidence>
<feature type="compositionally biased region" description="Basic and acidic residues" evidence="1">
    <location>
        <begin position="220"/>
        <end position="233"/>
    </location>
</feature>